<reference evidence="1 2" key="1">
    <citation type="submission" date="2016-10" db="EMBL/GenBank/DDBJ databases">
        <authorList>
            <person name="de Groot N.N."/>
        </authorList>
    </citation>
    <scope>NUCLEOTIDE SEQUENCE [LARGE SCALE GENOMIC DNA]</scope>
    <source>
        <strain evidence="1 2">DSM 24677</strain>
    </source>
</reference>
<gene>
    <name evidence="1" type="ORF">SAMN05444486_10725</name>
</gene>
<organism evidence="1 2">
    <name type="scientific">Lentibacter algarum</name>
    <dbReference type="NCBI Taxonomy" id="576131"/>
    <lineage>
        <taxon>Bacteria</taxon>
        <taxon>Pseudomonadati</taxon>
        <taxon>Pseudomonadota</taxon>
        <taxon>Alphaproteobacteria</taxon>
        <taxon>Rhodobacterales</taxon>
        <taxon>Roseobacteraceae</taxon>
        <taxon>Lentibacter</taxon>
    </lineage>
</organism>
<name>A0A1H3NDA0_9RHOB</name>
<evidence type="ECO:0008006" key="3">
    <source>
        <dbReference type="Google" id="ProtNLM"/>
    </source>
</evidence>
<dbReference type="AlphaFoldDB" id="A0A1H3NDA0"/>
<protein>
    <recommendedName>
        <fullName evidence="3">Flagellar motility protein MotE, a chaperone for MotC folding</fullName>
    </recommendedName>
</protein>
<dbReference type="STRING" id="576131.SAMN05444486_10725"/>
<dbReference type="GeneID" id="78125888"/>
<proteinExistence type="predicted"/>
<dbReference type="RefSeq" id="WP_089894417.1">
    <property type="nucleotide sequence ID" value="NZ_CP158687.1"/>
</dbReference>
<evidence type="ECO:0000313" key="1">
    <source>
        <dbReference type="EMBL" id="SDY86862.1"/>
    </source>
</evidence>
<dbReference type="EMBL" id="FNPR01000007">
    <property type="protein sequence ID" value="SDY86862.1"/>
    <property type="molecule type" value="Genomic_DNA"/>
</dbReference>
<dbReference type="Proteomes" id="UP000199026">
    <property type="component" value="Unassembled WGS sequence"/>
</dbReference>
<dbReference type="OrthoDB" id="9791432at2"/>
<evidence type="ECO:0000313" key="2">
    <source>
        <dbReference type="Proteomes" id="UP000199026"/>
    </source>
</evidence>
<dbReference type="SUPFAM" id="SSF158791">
    <property type="entry name" value="MgtE N-terminal domain-like"/>
    <property type="match status" value="1"/>
</dbReference>
<sequence length="197" mass="21036">MMKWVAPRAARPQRGALFTIAALLIGSAVLRIGLTASEAIALEKSHTPSEVKSSSDTACETVGDLDGMLVAFREREERIATQELKLQKRMQALAVADQKIDEKLAALTKAEADLRATLALADSAAETDLTQLTTVYENMKPKDAAALFEQMAPEFSAGFLGRMKPASAASIMAGLSAERAYSISVILAGRNANVPKE</sequence>
<accession>A0A1H3NDA0</accession>
<keyword evidence="2" id="KW-1185">Reference proteome</keyword>